<organism evidence="1 2">
    <name type="scientific">Citrobacter freundii</name>
    <dbReference type="NCBI Taxonomy" id="546"/>
    <lineage>
        <taxon>Bacteria</taxon>
        <taxon>Pseudomonadati</taxon>
        <taxon>Pseudomonadota</taxon>
        <taxon>Gammaproteobacteria</taxon>
        <taxon>Enterobacterales</taxon>
        <taxon>Enterobacteriaceae</taxon>
        <taxon>Citrobacter</taxon>
        <taxon>Citrobacter freundii complex</taxon>
    </lineage>
</organism>
<dbReference type="AlphaFoldDB" id="A0A7G2IUD5"/>
<accession>A0A7G2IUD5</accession>
<evidence type="ECO:0000313" key="1">
    <source>
        <dbReference type="EMBL" id="CDL40766.1"/>
    </source>
</evidence>
<evidence type="ECO:0000313" key="2">
    <source>
        <dbReference type="Proteomes" id="UP000019194"/>
    </source>
</evidence>
<dbReference type="Proteomes" id="UP000019194">
    <property type="component" value="Unassembled WGS sequence"/>
</dbReference>
<name>A0A7G2IUD5_CITFR</name>
<reference evidence="1 2" key="1">
    <citation type="submission" date="2013-10" db="EMBL/GenBank/DDBJ databases">
        <title>Antibiotic resistance diversity of beta-lactamase producers in the General Hospital Vienna.</title>
        <authorList>
            <person name="Barisic I."/>
            <person name="Mitteregger D."/>
            <person name="Hirschl A.M."/>
            <person name="Noehammer C."/>
            <person name="Wiesinger-Mayr H."/>
        </authorList>
    </citation>
    <scope>NUCLEOTIDE SEQUENCE [LARGE SCALE GENOMIC DNA]</scope>
    <source>
        <strain evidence="1 2">ISC11</strain>
    </source>
</reference>
<comment type="caution">
    <text evidence="1">The sequence shown here is derived from an EMBL/GenBank/DDBJ whole genome shotgun (WGS) entry which is preliminary data.</text>
</comment>
<sequence>MLIEISIRRSGAIMLENILQNFIARGYLFTILQQIEQ</sequence>
<protein>
    <submittedName>
        <fullName evidence="1">Uncharacterized protein</fullName>
    </submittedName>
</protein>
<proteinExistence type="predicted"/>
<dbReference type="EMBL" id="CBWP010000075">
    <property type="protein sequence ID" value="CDL40766.1"/>
    <property type="molecule type" value="Genomic_DNA"/>
</dbReference>